<reference evidence="10 11" key="1">
    <citation type="journal article" date="2017" name="Syst. Appl. Microbiol.">
        <title>Lebetimonas natsushimae sp. nov., a novel strictly anaerobic, moderately thermophilic chemoautotroph isolated from a deep-sea hydrothermal vent polychaete nest in the Mid-Okinawa Trough.</title>
        <authorList>
            <person name="Nagata R."/>
            <person name="Takaki Y."/>
            <person name="Tame A."/>
            <person name="Nunoura T."/>
            <person name="Muto H."/>
            <person name="Mino S."/>
            <person name="Sawayama S."/>
            <person name="Takai K."/>
            <person name="Nakagawa S."/>
        </authorList>
    </citation>
    <scope>NUCLEOTIDE SEQUENCE [LARGE SCALE GENOMIC DNA]</scope>
    <source>
        <strain evidence="10 11">HS1857</strain>
    </source>
</reference>
<evidence type="ECO:0000313" key="11">
    <source>
        <dbReference type="Proteomes" id="UP000217944"/>
    </source>
</evidence>
<dbReference type="PANTHER" id="PTHR23522:SF10">
    <property type="entry name" value="3-PHENYLPROPIONIC ACID TRANSPORTER-RELATED"/>
    <property type="match status" value="1"/>
</dbReference>
<evidence type="ECO:0000256" key="6">
    <source>
        <dbReference type="ARBA" id="ARBA00022989"/>
    </source>
</evidence>
<dbReference type="PANTHER" id="PTHR23522">
    <property type="entry name" value="BLL5896 PROTEIN"/>
    <property type="match status" value="1"/>
</dbReference>
<name>A0A292Y7E4_9BACT</name>
<evidence type="ECO:0000256" key="2">
    <source>
        <dbReference type="ARBA" id="ARBA00022448"/>
    </source>
</evidence>
<keyword evidence="5 8" id="KW-0812">Transmembrane</keyword>
<dbReference type="AlphaFoldDB" id="A0A292Y7E4"/>
<accession>A0A292Y7E4</accession>
<evidence type="ECO:0000256" key="4">
    <source>
        <dbReference type="ARBA" id="ARBA00022519"/>
    </source>
</evidence>
<keyword evidence="2" id="KW-0813">Transport</keyword>
<organism evidence="10 11">
    <name type="scientific">Lebetimonas natsushimae</name>
    <dbReference type="NCBI Taxonomy" id="1936991"/>
    <lineage>
        <taxon>Bacteria</taxon>
        <taxon>Pseudomonadati</taxon>
        <taxon>Campylobacterota</taxon>
        <taxon>Epsilonproteobacteria</taxon>
        <taxon>Nautiliales</taxon>
        <taxon>Nautiliaceae</taxon>
        <taxon>Lebetimonas</taxon>
    </lineage>
</organism>
<evidence type="ECO:0000259" key="9">
    <source>
        <dbReference type="Pfam" id="PF12832"/>
    </source>
</evidence>
<keyword evidence="6 8" id="KW-1133">Transmembrane helix</keyword>
<keyword evidence="7 8" id="KW-0472">Membrane</keyword>
<feature type="transmembrane region" description="Helical" evidence="8">
    <location>
        <begin position="45"/>
        <end position="64"/>
    </location>
</feature>
<dbReference type="Proteomes" id="UP000217944">
    <property type="component" value="Unassembled WGS sequence"/>
</dbReference>
<feature type="transmembrane region" description="Helical" evidence="8">
    <location>
        <begin position="114"/>
        <end position="133"/>
    </location>
</feature>
<keyword evidence="11" id="KW-1185">Reference proteome</keyword>
<gene>
    <name evidence="10" type="ORF">LNAT_P0007</name>
</gene>
<feature type="transmembrane region" description="Helical" evidence="8">
    <location>
        <begin position="139"/>
        <end position="163"/>
    </location>
</feature>
<keyword evidence="3" id="KW-1003">Cell membrane</keyword>
<dbReference type="EMBL" id="BDME01000001">
    <property type="protein sequence ID" value="GAX86712.1"/>
    <property type="molecule type" value="Genomic_DNA"/>
</dbReference>
<dbReference type="InterPro" id="IPR024989">
    <property type="entry name" value="MFS_assoc_dom"/>
</dbReference>
<feature type="transmembrane region" description="Helical" evidence="8">
    <location>
        <begin position="175"/>
        <end position="194"/>
    </location>
</feature>
<comment type="caution">
    <text evidence="10">The sequence shown here is derived from an EMBL/GenBank/DDBJ whole genome shotgun (WGS) entry which is preliminary data.</text>
</comment>
<evidence type="ECO:0000256" key="3">
    <source>
        <dbReference type="ARBA" id="ARBA00022475"/>
    </source>
</evidence>
<evidence type="ECO:0000256" key="5">
    <source>
        <dbReference type="ARBA" id="ARBA00022692"/>
    </source>
</evidence>
<dbReference type="SUPFAM" id="SSF103473">
    <property type="entry name" value="MFS general substrate transporter"/>
    <property type="match status" value="1"/>
</dbReference>
<sequence>MLFGIIFSYFKINFIYVFIILIILTNITSLYFLEDKSVKKEKESINFLIAWKFWLALILMQISFGGFYNFFTIYNLNHHIPKEINGWLWAIGVIAEIGIFLIQHKFIKKFHPLFWIKLSILLTSIRWFMLYIFAGKVIFIALSQLIHAFSFAIFHTSALLYLSKIYKNKTLAQQFYAGIGYGLAAFLGSIISGWLYGEHLFLYESVIAILGFLIML</sequence>
<protein>
    <submittedName>
        <fullName evidence="10">MFS transporter, PPP family, 3-phenylpropionic acid transporter</fullName>
    </submittedName>
</protein>
<evidence type="ECO:0000256" key="1">
    <source>
        <dbReference type="ARBA" id="ARBA00004429"/>
    </source>
</evidence>
<dbReference type="GO" id="GO:0015528">
    <property type="term" value="F:lactose:proton symporter activity"/>
    <property type="evidence" value="ECO:0007669"/>
    <property type="project" value="TreeGrafter"/>
</dbReference>
<dbReference type="GO" id="GO:0005886">
    <property type="term" value="C:plasma membrane"/>
    <property type="evidence" value="ECO:0007669"/>
    <property type="project" value="UniProtKB-SubCell"/>
</dbReference>
<dbReference type="GO" id="GO:0030395">
    <property type="term" value="F:lactose binding"/>
    <property type="evidence" value="ECO:0007669"/>
    <property type="project" value="TreeGrafter"/>
</dbReference>
<keyword evidence="4" id="KW-0997">Cell inner membrane</keyword>
<proteinExistence type="predicted"/>
<feature type="transmembrane region" description="Helical" evidence="8">
    <location>
        <begin position="84"/>
        <end position="102"/>
    </location>
</feature>
<dbReference type="Gene3D" id="1.20.1250.20">
    <property type="entry name" value="MFS general substrate transporter like domains"/>
    <property type="match status" value="1"/>
</dbReference>
<evidence type="ECO:0000256" key="8">
    <source>
        <dbReference type="SAM" id="Phobius"/>
    </source>
</evidence>
<comment type="subcellular location">
    <subcellularLocation>
        <location evidence="1">Cell inner membrane</location>
        <topology evidence="1">Multi-pass membrane protein</topology>
    </subcellularLocation>
</comment>
<dbReference type="Pfam" id="PF12832">
    <property type="entry name" value="MFS_1_like"/>
    <property type="match status" value="1"/>
</dbReference>
<feature type="transmembrane region" description="Helical" evidence="8">
    <location>
        <begin position="12"/>
        <end position="33"/>
    </location>
</feature>
<evidence type="ECO:0000313" key="10">
    <source>
        <dbReference type="EMBL" id="GAX86712.1"/>
    </source>
</evidence>
<feature type="domain" description="Major facilitator superfamily associated" evidence="9">
    <location>
        <begin position="2"/>
        <end position="197"/>
    </location>
</feature>
<dbReference type="InterPro" id="IPR036259">
    <property type="entry name" value="MFS_trans_sf"/>
</dbReference>
<evidence type="ECO:0000256" key="7">
    <source>
        <dbReference type="ARBA" id="ARBA00023136"/>
    </source>
</evidence>